<dbReference type="AlphaFoldDB" id="A0A1D8TP62"/>
<dbReference type="Proteomes" id="UP000177870">
    <property type="component" value="Chromosome"/>
</dbReference>
<name>A0A1D8TP62_9CYAN</name>
<reference evidence="4" key="1">
    <citation type="submission" date="2016-10" db="EMBL/GenBank/DDBJ databases">
        <title>Comparative genomics uncovers the prolific and rare metabolic potential of the cyanobacterial genus Moorea.</title>
        <authorList>
            <person name="Leao T."/>
            <person name="Castelao G."/>
            <person name="Korobeynikov A."/>
            <person name="Monroe E.A."/>
            <person name="Podell S."/>
            <person name="Glukhov E."/>
            <person name="Allen E."/>
            <person name="Gerwick W.H."/>
            <person name="Gerwick L."/>
        </authorList>
    </citation>
    <scope>NUCLEOTIDE SEQUENCE [LARGE SCALE GENOMIC DNA]</scope>
    <source>
        <strain evidence="4">PAL-8-15-08-1</strain>
    </source>
</reference>
<dbReference type="Pfam" id="PF13592">
    <property type="entry name" value="HTH_33"/>
    <property type="match status" value="1"/>
</dbReference>
<proteinExistence type="predicted"/>
<keyword evidence="1" id="KW-0175">Coiled coil</keyword>
<sequence length="154" mass="18027">MDACVTDYLHEAFGICVSRQQGWVYLKQMEFRLRVPRPEHQQADYEAQEEWKKKLAAEVKRVQQEYPDATVEKKAEDEHRIGAATLTRRIWVEAGVPPIAKVNWKREWLWLYGASPTPNWRNLLVAFTQSQHQAILPGARRQSLRISESVQINE</sequence>
<dbReference type="InterPro" id="IPR025959">
    <property type="entry name" value="Winged_HTH_dom"/>
</dbReference>
<evidence type="ECO:0000256" key="1">
    <source>
        <dbReference type="SAM" id="Coils"/>
    </source>
</evidence>
<dbReference type="EMBL" id="CP017599">
    <property type="protein sequence ID" value="AOW99439.1"/>
    <property type="molecule type" value="Genomic_DNA"/>
</dbReference>
<organism evidence="3 4">
    <name type="scientific">Moorena producens PAL-8-15-08-1</name>
    <dbReference type="NCBI Taxonomy" id="1458985"/>
    <lineage>
        <taxon>Bacteria</taxon>
        <taxon>Bacillati</taxon>
        <taxon>Cyanobacteriota</taxon>
        <taxon>Cyanophyceae</taxon>
        <taxon>Coleofasciculales</taxon>
        <taxon>Coleofasciculaceae</taxon>
        <taxon>Moorena</taxon>
    </lineage>
</organism>
<gene>
    <name evidence="3" type="ORF">BJP34_08195</name>
</gene>
<feature type="coiled-coil region" evidence="1">
    <location>
        <begin position="45"/>
        <end position="72"/>
    </location>
</feature>
<evidence type="ECO:0000313" key="4">
    <source>
        <dbReference type="Proteomes" id="UP000177870"/>
    </source>
</evidence>
<evidence type="ECO:0000259" key="2">
    <source>
        <dbReference type="Pfam" id="PF13592"/>
    </source>
</evidence>
<dbReference type="KEGG" id="mpro:BJP34_08195"/>
<protein>
    <recommendedName>
        <fullName evidence="2">Winged helix-turn helix domain-containing protein</fullName>
    </recommendedName>
</protein>
<dbReference type="STRING" id="1458985.BJP34_08195"/>
<feature type="domain" description="Winged helix-turn helix" evidence="2">
    <location>
        <begin position="5"/>
        <end position="54"/>
    </location>
</feature>
<evidence type="ECO:0000313" key="3">
    <source>
        <dbReference type="EMBL" id="AOW99439.1"/>
    </source>
</evidence>
<accession>A0A1D8TP62</accession>